<keyword evidence="1" id="KW-0456">Lyase</keyword>
<evidence type="ECO:0000313" key="1">
    <source>
        <dbReference type="EMBL" id="SFP95988.1"/>
    </source>
</evidence>
<dbReference type="GO" id="GO:0016829">
    <property type="term" value="F:lyase activity"/>
    <property type="evidence" value="ECO:0007669"/>
    <property type="project" value="UniProtKB-KW"/>
</dbReference>
<gene>
    <name evidence="1" type="ORF">SAMN04488506_0054</name>
</gene>
<dbReference type="AlphaFoldDB" id="A0A1I5UL76"/>
<accession>A0A1I5UL76</accession>
<dbReference type="Proteomes" id="UP000199136">
    <property type="component" value="Unassembled WGS sequence"/>
</dbReference>
<dbReference type="Gene3D" id="3.10.180.10">
    <property type="entry name" value="2,3-Dihydroxybiphenyl 1,2-Dioxygenase, domain 1"/>
    <property type="match status" value="1"/>
</dbReference>
<evidence type="ECO:0000313" key="2">
    <source>
        <dbReference type="Proteomes" id="UP000199136"/>
    </source>
</evidence>
<sequence>MGFSVVEDQTQENIRWIEITPTQEAQTHFVLHDKNVIAELESELTLATPSLLLFTPDIEKLYTEFKQKGITVGELVSTPTGRGFNFSDPEEQYFSVVEEKR</sequence>
<name>A0A1I5UL76_9LACT</name>
<keyword evidence="2" id="KW-1185">Reference proteome</keyword>
<dbReference type="PANTHER" id="PTHR36437">
    <property type="entry name" value="GLYOXALASE/BLEOMYCIN RESISTANCE PROTEIN/DIOXYGENASE"/>
    <property type="match status" value="1"/>
</dbReference>
<organism evidence="1 2">
    <name type="scientific">Desemzia incerta</name>
    <dbReference type="NCBI Taxonomy" id="82801"/>
    <lineage>
        <taxon>Bacteria</taxon>
        <taxon>Bacillati</taxon>
        <taxon>Bacillota</taxon>
        <taxon>Bacilli</taxon>
        <taxon>Lactobacillales</taxon>
        <taxon>Carnobacteriaceae</taxon>
        <taxon>Desemzia</taxon>
    </lineage>
</organism>
<dbReference type="SUPFAM" id="SSF54593">
    <property type="entry name" value="Glyoxalase/Bleomycin resistance protein/Dihydroxybiphenyl dioxygenase"/>
    <property type="match status" value="1"/>
</dbReference>
<proteinExistence type="predicted"/>
<dbReference type="EMBL" id="FOXW01000001">
    <property type="protein sequence ID" value="SFP95988.1"/>
    <property type="molecule type" value="Genomic_DNA"/>
</dbReference>
<reference evidence="1 2" key="1">
    <citation type="submission" date="2016-10" db="EMBL/GenBank/DDBJ databases">
        <authorList>
            <person name="de Groot N.N."/>
        </authorList>
    </citation>
    <scope>NUCLEOTIDE SEQUENCE [LARGE SCALE GENOMIC DNA]</scope>
    <source>
        <strain evidence="1 2">DSM 20581</strain>
    </source>
</reference>
<protein>
    <submittedName>
        <fullName evidence="1">Lactoylglutathione lyase</fullName>
    </submittedName>
</protein>
<dbReference type="PANTHER" id="PTHR36437:SF2">
    <property type="entry name" value="GLYOXALASE_BLEOMYCIN RESISTANCE PROTEIN_DIOXYGENASE"/>
    <property type="match status" value="1"/>
</dbReference>
<dbReference type="STRING" id="82801.SAMN04488506_0054"/>
<dbReference type="InterPro" id="IPR029068">
    <property type="entry name" value="Glyas_Bleomycin-R_OHBP_Dase"/>
</dbReference>